<evidence type="ECO:0000259" key="17">
    <source>
        <dbReference type="PROSITE" id="PS50507"/>
    </source>
</evidence>
<dbReference type="Pfam" id="PF02123">
    <property type="entry name" value="RdRP_4"/>
    <property type="match status" value="1"/>
</dbReference>
<dbReference type="InterPro" id="IPR007094">
    <property type="entry name" value="RNA-dir_pol_PSvirus"/>
</dbReference>
<dbReference type="GO" id="GO:0003723">
    <property type="term" value="F:RNA binding"/>
    <property type="evidence" value="ECO:0007669"/>
    <property type="project" value="InterPro"/>
</dbReference>
<dbReference type="GO" id="GO:0006351">
    <property type="term" value="P:DNA-templated transcription"/>
    <property type="evidence" value="ECO:0007669"/>
    <property type="project" value="InterPro"/>
</dbReference>
<keyword evidence="12 16" id="KW-1133">Transmembrane helix</keyword>
<keyword evidence="4" id="KW-0808">Transferase</keyword>
<evidence type="ECO:0000256" key="14">
    <source>
        <dbReference type="ARBA" id="ARBA00048744"/>
    </source>
</evidence>
<evidence type="ECO:0000256" key="16">
    <source>
        <dbReference type="SAM" id="Phobius"/>
    </source>
</evidence>
<dbReference type="GO" id="GO:0016020">
    <property type="term" value="C:membrane"/>
    <property type="evidence" value="ECO:0007669"/>
    <property type="project" value="UniProtKB-SubCell"/>
</dbReference>
<evidence type="ECO:0000256" key="1">
    <source>
        <dbReference type="ARBA" id="ARBA00004141"/>
    </source>
</evidence>
<keyword evidence="10" id="KW-0720">Serine protease</keyword>
<reference evidence="19" key="1">
    <citation type="submission" date="2022-09" db="EMBL/GenBank/DDBJ databases">
        <authorList>
            <person name="Gudeta W.F."/>
            <person name="Shin A.Y."/>
            <person name="Kim S.E."/>
            <person name="Kwon J.A."/>
            <person name="Kwon S.Y."/>
            <person name="Moon J.S."/>
        </authorList>
    </citation>
    <scope>NUCLEOTIDE SEQUENCE</scope>
    <source>
        <strain evidence="19">SW1</strain>
    </source>
</reference>
<evidence type="ECO:0000256" key="9">
    <source>
        <dbReference type="ARBA" id="ARBA00022801"/>
    </source>
</evidence>
<dbReference type="Pfam" id="PF02122">
    <property type="entry name" value="Peptidase_S39"/>
    <property type="match status" value="1"/>
</dbReference>
<evidence type="ECO:0000256" key="6">
    <source>
        <dbReference type="ARBA" id="ARBA00022695"/>
    </source>
</evidence>
<keyword evidence="9" id="KW-0378">Hydrolase</keyword>
<keyword evidence="3" id="KW-0645">Protease</keyword>
<name>A0A9Y1ZC24_9VIRU</name>
<evidence type="ECO:0000256" key="15">
    <source>
        <dbReference type="SAM" id="MobiDB-lite"/>
    </source>
</evidence>
<protein>
    <submittedName>
        <fullName evidence="19">RNA-dependent RNA polymerase P1-P2 fusion</fullName>
    </submittedName>
</protein>
<keyword evidence="7" id="KW-0547">Nucleotide-binding</keyword>
<sequence>MNKQMFSFVLFFFFSLCSLSTEGWSPLGRERFSFPDFATSPYSSGGYTANFTRPSVKPVAVLRYDCSCPPALPLTSNNFSSLLSATWEVGYQTLAIQSRIYSSMGWKILKQSLEGCSLMLKDASNFLIKFMLESLIVSLWQLVRQFLTVLAYVLIHFMPQVVMLSLVGAILSGMFYAMKWIYSKVFAIPCAVIKFMLHPWIVLWRVKRPNKATLRGEKAIMGFTSFEIPQQPPRNSVVEIQYKDGSHSGYASCVKLVNGEIALMTALHGLQDEDLKVVGAGGSIPLSKFARKVEEPDFDFALLAGPTNWNSTLACKAADVIPATQIKRASFNFYYLKSGKWVMSNGSIEGIWTDNGSLMMHTLCNTEPGMSGTPLFCGKYIIGVHSGHPEENRNFNVAAAIPPIPKLTTRGLITETTHSKGLVFDPTFISDVAEKMLKYVPKTGRYWADWDEDDLGPVMKIKHVGETQKKSGNGNRGEVRVNNLSPRTPSPSSSSSGKSYHSAQPKQEWVKKETKEVQPTTNPSPPPKEQDITKMVVEAMINKVNMVELEKQVVSALRDQVLKKREPYGRETKTKSFQTFFDSQYNWGEGDISTSPPANFRWAGSLPRYYSPKGKQETEWGKKLCQQHGLLAKKTAGFGWPEAGAEAELKSLRLQASRWAQRAAQAQIPSDAERELVINQLVEMYKPCETNAPRCFKQGRLDWSSFQEDFKEAVASLELDAGIGIPYIAYQRPTHRGWVEDPELLPVLAQLTFNRLQKLLDVDCEQLSPEELVREGLCDPIRLFVKNEPHKQAKLDEGRYRLIMSVSLVDQLVARVLFQNQNKREIALWSAIPSKPGFGISTDQQVLQFTGNLAEVVGCSSEQLFQEWRRRVRPTDCSGFDWSVSDWMLVDDIEVRNRLTMNINDSTKRARFAWLKCISNSVLCLSDGTLLAQTTPGVQKSGSYNTSSTNSRIRVLAALHAGAKWAMAMGDDALEDINSDLETYSRLGFKVEVSDKLEFCSHIFEAPHLAIPVNENKMIYRLIHGYKLESGNVEVLRNYLSACVSVLHELRHNPDLVQQLSQWLLPAEPQKNY</sequence>
<feature type="compositionally biased region" description="Low complexity" evidence="15">
    <location>
        <begin position="480"/>
        <end position="502"/>
    </location>
</feature>
<dbReference type="PRINTS" id="PR00914">
    <property type="entry name" value="LVIRUSRNAPOL"/>
</dbReference>
<dbReference type="Gene3D" id="2.40.10.10">
    <property type="entry name" value="Trypsin-like serine proteases"/>
    <property type="match status" value="2"/>
</dbReference>
<proteinExistence type="predicted"/>
<dbReference type="InterPro" id="IPR009003">
    <property type="entry name" value="Peptidase_S1_PA"/>
</dbReference>
<evidence type="ECO:0000256" key="11">
    <source>
        <dbReference type="ARBA" id="ARBA00022953"/>
    </source>
</evidence>
<evidence type="ECO:0000256" key="5">
    <source>
        <dbReference type="ARBA" id="ARBA00022692"/>
    </source>
</evidence>
<feature type="region of interest" description="Disordered" evidence="15">
    <location>
        <begin position="465"/>
        <end position="532"/>
    </location>
</feature>
<feature type="domain" description="RdRp catalytic" evidence="17">
    <location>
        <begin position="870"/>
        <end position="985"/>
    </location>
</feature>
<dbReference type="InterPro" id="IPR001795">
    <property type="entry name" value="RNA-dir_pol_luteovirus"/>
</dbReference>
<evidence type="ECO:0000256" key="7">
    <source>
        <dbReference type="ARBA" id="ARBA00022741"/>
    </source>
</evidence>
<evidence type="ECO:0000256" key="10">
    <source>
        <dbReference type="ARBA" id="ARBA00022825"/>
    </source>
</evidence>
<dbReference type="GO" id="GO:0075523">
    <property type="term" value="P:viral translational frameshifting"/>
    <property type="evidence" value="ECO:0007669"/>
    <property type="project" value="UniProtKB-KW"/>
</dbReference>
<dbReference type="PROSITE" id="PS50507">
    <property type="entry name" value="RDRP_SSRNA_POS"/>
    <property type="match status" value="1"/>
</dbReference>
<keyword evidence="8" id="KW-0688">Ribosomal frameshifting</keyword>
<dbReference type="GO" id="GO:0000166">
    <property type="term" value="F:nucleotide binding"/>
    <property type="evidence" value="ECO:0007669"/>
    <property type="project" value="UniProtKB-KW"/>
</dbReference>
<dbReference type="SUPFAM" id="SSF56672">
    <property type="entry name" value="DNA/RNA polymerases"/>
    <property type="match status" value="1"/>
</dbReference>
<keyword evidence="5 16" id="KW-0812">Transmembrane</keyword>
<evidence type="ECO:0000256" key="2">
    <source>
        <dbReference type="ARBA" id="ARBA00022484"/>
    </source>
</evidence>
<dbReference type="SUPFAM" id="SSF50494">
    <property type="entry name" value="Trypsin-like serine proteases"/>
    <property type="match status" value="1"/>
</dbReference>
<evidence type="ECO:0000256" key="13">
    <source>
        <dbReference type="ARBA" id="ARBA00023136"/>
    </source>
</evidence>
<keyword evidence="11" id="KW-0693">Viral RNA replication</keyword>
<dbReference type="InterPro" id="IPR000382">
    <property type="entry name" value="Peptidase_S39B_luteovirus"/>
</dbReference>
<dbReference type="InterPro" id="IPR043502">
    <property type="entry name" value="DNA/RNA_pol_sf"/>
</dbReference>
<feature type="domain" description="Peptidase S39" evidence="18">
    <location>
        <begin position="220"/>
        <end position="415"/>
    </location>
</feature>
<organism evidence="19">
    <name type="scientific">Stellaria aquatica mottle polerovirus A</name>
    <dbReference type="NCBI Taxonomy" id="3040039"/>
    <lineage>
        <taxon>Viruses</taxon>
        <taxon>Riboviria</taxon>
        <taxon>Orthornavirae</taxon>
        <taxon>Pisuviricota</taxon>
        <taxon>Pisoniviricetes</taxon>
        <taxon>Sobelivirales</taxon>
        <taxon>Solemoviridae</taxon>
        <taxon>Polerovirus</taxon>
        <taxon>Polerovirus STAVB</taxon>
    </lineage>
</organism>
<keyword evidence="6" id="KW-0548">Nucleotidyltransferase</keyword>
<keyword evidence="2 19" id="KW-0696">RNA-directed RNA polymerase</keyword>
<dbReference type="InterPro" id="IPR043504">
    <property type="entry name" value="Peptidase_S1_PA_chymotrypsin"/>
</dbReference>
<dbReference type="GO" id="GO:0039694">
    <property type="term" value="P:viral RNA genome replication"/>
    <property type="evidence" value="ECO:0007669"/>
    <property type="project" value="InterPro"/>
</dbReference>
<dbReference type="GO" id="GO:0006508">
    <property type="term" value="P:proteolysis"/>
    <property type="evidence" value="ECO:0007669"/>
    <property type="project" value="UniProtKB-KW"/>
</dbReference>
<evidence type="ECO:0000256" key="3">
    <source>
        <dbReference type="ARBA" id="ARBA00022670"/>
    </source>
</evidence>
<dbReference type="EMBL" id="OP389993">
    <property type="protein sequence ID" value="WIV69437.1"/>
    <property type="molecule type" value="Genomic_RNA"/>
</dbReference>
<keyword evidence="13 16" id="KW-0472">Membrane</keyword>
<evidence type="ECO:0000256" key="12">
    <source>
        <dbReference type="ARBA" id="ARBA00022989"/>
    </source>
</evidence>
<dbReference type="PROSITE" id="PS51868">
    <property type="entry name" value="PEPTIDASE_S39"/>
    <property type="match status" value="1"/>
</dbReference>
<evidence type="ECO:0000313" key="19">
    <source>
        <dbReference type="EMBL" id="WIV69437.1"/>
    </source>
</evidence>
<evidence type="ECO:0000256" key="8">
    <source>
        <dbReference type="ARBA" id="ARBA00022758"/>
    </source>
</evidence>
<evidence type="ECO:0000256" key="4">
    <source>
        <dbReference type="ARBA" id="ARBA00022679"/>
    </source>
</evidence>
<dbReference type="GO" id="GO:0003968">
    <property type="term" value="F:RNA-directed RNA polymerase activity"/>
    <property type="evidence" value="ECO:0007669"/>
    <property type="project" value="UniProtKB-KW"/>
</dbReference>
<comment type="catalytic activity">
    <reaction evidence="14">
        <text>RNA(n) + a ribonucleoside 5'-triphosphate = RNA(n+1) + diphosphate</text>
        <dbReference type="Rhea" id="RHEA:21248"/>
        <dbReference type="Rhea" id="RHEA-COMP:14527"/>
        <dbReference type="Rhea" id="RHEA-COMP:17342"/>
        <dbReference type="ChEBI" id="CHEBI:33019"/>
        <dbReference type="ChEBI" id="CHEBI:61557"/>
        <dbReference type="ChEBI" id="CHEBI:140395"/>
        <dbReference type="EC" id="2.7.7.48"/>
    </reaction>
</comment>
<dbReference type="GO" id="GO:0004252">
    <property type="term" value="F:serine-type endopeptidase activity"/>
    <property type="evidence" value="ECO:0007669"/>
    <property type="project" value="InterPro"/>
</dbReference>
<evidence type="ECO:0000259" key="18">
    <source>
        <dbReference type="PROSITE" id="PS51868"/>
    </source>
</evidence>
<feature type="transmembrane region" description="Helical" evidence="16">
    <location>
        <begin position="185"/>
        <end position="204"/>
    </location>
</feature>
<comment type="subcellular location">
    <subcellularLocation>
        <location evidence="1">Membrane</location>
        <topology evidence="1">Multi-pass membrane protein</topology>
    </subcellularLocation>
</comment>
<accession>A0A9Y1ZC24</accession>